<proteinExistence type="predicted"/>
<accession>A0A8S1RBC9</accession>
<gene>
    <name evidence="1" type="ORF">PSON_ATCC_30995.1.T1550115</name>
</gene>
<organism evidence="1 2">
    <name type="scientific">Paramecium sonneborni</name>
    <dbReference type="NCBI Taxonomy" id="65129"/>
    <lineage>
        <taxon>Eukaryota</taxon>
        <taxon>Sar</taxon>
        <taxon>Alveolata</taxon>
        <taxon>Ciliophora</taxon>
        <taxon>Intramacronucleata</taxon>
        <taxon>Oligohymenophorea</taxon>
        <taxon>Peniculida</taxon>
        <taxon>Parameciidae</taxon>
        <taxon>Paramecium</taxon>
    </lineage>
</organism>
<dbReference type="AlphaFoldDB" id="A0A8S1RBC9"/>
<sequence>MIKQVQRLCKELSIQIKIIQISIIRIITDRLIIKGIYQIEACEKSYLNNSKNQSNRQN</sequence>
<dbReference type="Proteomes" id="UP000692954">
    <property type="component" value="Unassembled WGS sequence"/>
</dbReference>
<protein>
    <submittedName>
        <fullName evidence="1">Uncharacterized protein</fullName>
    </submittedName>
</protein>
<name>A0A8S1RBC9_9CILI</name>
<evidence type="ECO:0000313" key="1">
    <source>
        <dbReference type="EMBL" id="CAD8125037.1"/>
    </source>
</evidence>
<evidence type="ECO:0000313" key="2">
    <source>
        <dbReference type="Proteomes" id="UP000692954"/>
    </source>
</evidence>
<comment type="caution">
    <text evidence="1">The sequence shown here is derived from an EMBL/GenBank/DDBJ whole genome shotgun (WGS) entry which is preliminary data.</text>
</comment>
<reference evidence="1" key="1">
    <citation type="submission" date="2021-01" db="EMBL/GenBank/DDBJ databases">
        <authorList>
            <consortium name="Genoscope - CEA"/>
            <person name="William W."/>
        </authorList>
    </citation>
    <scope>NUCLEOTIDE SEQUENCE</scope>
</reference>
<dbReference type="EMBL" id="CAJJDN010000155">
    <property type="protein sequence ID" value="CAD8125037.1"/>
    <property type="molecule type" value="Genomic_DNA"/>
</dbReference>
<keyword evidence="2" id="KW-1185">Reference proteome</keyword>